<proteinExistence type="predicted"/>
<feature type="chain" id="PRO_5009518521" description="SbsA Ig-like domain-containing protein" evidence="3">
    <location>
        <begin position="21"/>
        <end position="352"/>
    </location>
</feature>
<feature type="domain" description="SbsA Ig-like" evidence="4">
    <location>
        <begin position="32"/>
        <end position="126"/>
    </location>
</feature>
<gene>
    <name evidence="5" type="ORF">A2Y64_03920</name>
</gene>
<evidence type="ECO:0000313" key="6">
    <source>
        <dbReference type="Proteomes" id="UP000177187"/>
    </source>
</evidence>
<accession>A0A1F5F774</accession>
<evidence type="ECO:0000259" key="4">
    <source>
        <dbReference type="Pfam" id="PF13205"/>
    </source>
</evidence>
<dbReference type="AlphaFoldDB" id="A0A1F5F774"/>
<comment type="caution">
    <text evidence="5">The sequence shown here is derived from an EMBL/GenBank/DDBJ whole genome shotgun (WGS) entry which is preliminary data.</text>
</comment>
<dbReference type="EMBL" id="MFAF01000071">
    <property type="protein sequence ID" value="OGD75476.1"/>
    <property type="molecule type" value="Genomic_DNA"/>
</dbReference>
<evidence type="ECO:0000256" key="1">
    <source>
        <dbReference type="ARBA" id="ARBA00022729"/>
    </source>
</evidence>
<organism evidence="5 6">
    <name type="scientific">Candidatus Coatesbacteria bacterium RBG_13_66_14</name>
    <dbReference type="NCBI Taxonomy" id="1817816"/>
    <lineage>
        <taxon>Bacteria</taxon>
        <taxon>Candidatus Coatesiibacteriota</taxon>
    </lineage>
</organism>
<evidence type="ECO:0000256" key="2">
    <source>
        <dbReference type="SAM" id="MobiDB-lite"/>
    </source>
</evidence>
<sequence length="352" mass="38077">MFRKFMSLAAILGLCAPTLAAGTGSEPGGAQDGPVVERTLPDRGDEDVPRNVEIRVFFDRRMLLDSFYGEFEIRLQGGSLLDWTGRLEGNGRVFVAEPDQSLPSDRGIEVTLGRGITDADGEPIEDQNGGEPGAYFFDFVTGHGTDTEPPDLTDVEVTPNPTYGADRLALTGWADDSGGSIIGAAEYFVDSLGKDGDGLPMDASDGEFNETAEWVRGEIDAGGWEPGSIHVIFTHAMDLAGNWSPLKSVVVYTEGGEFFDPDRAYVWPNPARDRAAFTFTVGGNCLVELVVYDLAGREVHRDADYFPTGETGSFVWDLGDAASDVYIFRLAVRETSGQLRQASVVKKLAVVR</sequence>
<evidence type="ECO:0000313" key="5">
    <source>
        <dbReference type="EMBL" id="OGD75476.1"/>
    </source>
</evidence>
<name>A0A1F5F774_9BACT</name>
<keyword evidence="1 3" id="KW-0732">Signal</keyword>
<protein>
    <recommendedName>
        <fullName evidence="4">SbsA Ig-like domain-containing protein</fullName>
    </recommendedName>
</protein>
<reference evidence="5 6" key="1">
    <citation type="journal article" date="2016" name="Nat. Commun.">
        <title>Thousands of microbial genomes shed light on interconnected biogeochemical processes in an aquifer system.</title>
        <authorList>
            <person name="Anantharaman K."/>
            <person name="Brown C.T."/>
            <person name="Hug L.A."/>
            <person name="Sharon I."/>
            <person name="Castelle C.J."/>
            <person name="Probst A.J."/>
            <person name="Thomas B.C."/>
            <person name="Singh A."/>
            <person name="Wilkins M.J."/>
            <person name="Karaoz U."/>
            <person name="Brodie E.L."/>
            <person name="Williams K.H."/>
            <person name="Hubbard S.S."/>
            <person name="Banfield J.F."/>
        </authorList>
    </citation>
    <scope>NUCLEOTIDE SEQUENCE [LARGE SCALE GENOMIC DNA]</scope>
</reference>
<feature type="signal peptide" evidence="3">
    <location>
        <begin position="1"/>
        <end position="20"/>
    </location>
</feature>
<evidence type="ECO:0000256" key="3">
    <source>
        <dbReference type="SAM" id="SignalP"/>
    </source>
</evidence>
<dbReference type="InterPro" id="IPR032812">
    <property type="entry name" value="SbsA_Ig"/>
</dbReference>
<dbReference type="STRING" id="1817816.A2Y64_03920"/>
<feature type="region of interest" description="Disordered" evidence="2">
    <location>
        <begin position="24"/>
        <end position="45"/>
    </location>
</feature>
<dbReference type="Pfam" id="PF13205">
    <property type="entry name" value="Big_5"/>
    <property type="match status" value="1"/>
</dbReference>
<dbReference type="Proteomes" id="UP000177187">
    <property type="component" value="Unassembled WGS sequence"/>
</dbReference>